<dbReference type="GO" id="GO:0003700">
    <property type="term" value="F:DNA-binding transcription factor activity"/>
    <property type="evidence" value="ECO:0007669"/>
    <property type="project" value="InterPro"/>
</dbReference>
<organism evidence="2 3">
    <name type="scientific">Pontibacter qinzhouensis</name>
    <dbReference type="NCBI Taxonomy" id="2603253"/>
    <lineage>
        <taxon>Bacteria</taxon>
        <taxon>Pseudomonadati</taxon>
        <taxon>Bacteroidota</taxon>
        <taxon>Cytophagia</taxon>
        <taxon>Cytophagales</taxon>
        <taxon>Hymenobacteraceae</taxon>
        <taxon>Pontibacter</taxon>
    </lineage>
</organism>
<evidence type="ECO:0000313" key="3">
    <source>
        <dbReference type="Proteomes" id="UP000321926"/>
    </source>
</evidence>
<proteinExistence type="predicted"/>
<name>A0A5C8JJE1_9BACT</name>
<dbReference type="AlphaFoldDB" id="A0A5C8JJE1"/>
<comment type="caution">
    <text evidence="2">The sequence shown here is derived from an EMBL/GenBank/DDBJ whole genome shotgun (WGS) entry which is preliminary data.</text>
</comment>
<evidence type="ECO:0000259" key="1">
    <source>
        <dbReference type="PROSITE" id="PS01124"/>
    </source>
</evidence>
<dbReference type="Proteomes" id="UP000321926">
    <property type="component" value="Unassembled WGS sequence"/>
</dbReference>
<sequence length="55" mass="6411">MRTRIRFLKKFKEDFGISPTDYILQERTKLAKAYLAAPGNSVTRVCYMAGFQKLH</sequence>
<dbReference type="InterPro" id="IPR018060">
    <property type="entry name" value="HTH_AraC"/>
</dbReference>
<accession>A0A5C8JJE1</accession>
<dbReference type="Pfam" id="PF12833">
    <property type="entry name" value="HTH_18"/>
    <property type="match status" value="1"/>
</dbReference>
<evidence type="ECO:0000313" key="2">
    <source>
        <dbReference type="EMBL" id="TXK36707.1"/>
    </source>
</evidence>
<dbReference type="GO" id="GO:0043565">
    <property type="term" value="F:sequence-specific DNA binding"/>
    <property type="evidence" value="ECO:0007669"/>
    <property type="project" value="InterPro"/>
</dbReference>
<reference evidence="2 3" key="1">
    <citation type="submission" date="2019-08" db="EMBL/GenBank/DDBJ databases">
        <authorList>
            <person name="Shi S."/>
        </authorList>
    </citation>
    <scope>NUCLEOTIDE SEQUENCE [LARGE SCALE GENOMIC DNA]</scope>
    <source>
        <strain evidence="2 3">GY10130</strain>
    </source>
</reference>
<dbReference type="OrthoDB" id="9779074at2"/>
<feature type="domain" description="HTH araC/xylS-type" evidence="1">
    <location>
        <begin position="1"/>
        <end position="55"/>
    </location>
</feature>
<dbReference type="EMBL" id="VRTY01000073">
    <property type="protein sequence ID" value="TXK36707.1"/>
    <property type="molecule type" value="Genomic_DNA"/>
</dbReference>
<dbReference type="RefSeq" id="WP_147922991.1">
    <property type="nucleotide sequence ID" value="NZ_VRTY01000073.1"/>
</dbReference>
<gene>
    <name evidence="2" type="ORF">FVR03_17100</name>
</gene>
<protein>
    <submittedName>
        <fullName evidence="2">Helix-turn-helix domain-containing protein</fullName>
    </submittedName>
</protein>
<keyword evidence="3" id="KW-1185">Reference proteome</keyword>
<dbReference type="PROSITE" id="PS01124">
    <property type="entry name" value="HTH_ARAC_FAMILY_2"/>
    <property type="match status" value="1"/>
</dbReference>
<dbReference type="Gene3D" id="1.10.10.60">
    <property type="entry name" value="Homeodomain-like"/>
    <property type="match status" value="1"/>
</dbReference>